<proteinExistence type="predicted"/>
<evidence type="ECO:0000313" key="3">
    <source>
        <dbReference type="Proteomes" id="UP001595705"/>
    </source>
</evidence>
<keyword evidence="3" id="KW-1185">Reference proteome</keyword>
<sequence>MPGPIDSLRQFYDQTVRPLQDNLTDIASDVAEAATDVGGAVVDGARDVAESVAEEGVVNVGVDIVRHNVAQGAEILAELGKVGLGQSSPQDFVDWLAGPEGPSFADQTALVPGLQEAIGDVIDTSMENPMIAGAIGQAFGFEYVPEGDFYTTNESSMQSYFGFHDAYDKVGKLLGMDLDDEVVEFEVDGTEYRLELWKGSYGNGGAFGGEIGFYTRGTGERGPLGDLLERIPGYYSSAAGDDQIRMTQTIYDTETGEVYFTNDAEGADGTDGEHFWNLAIRTDPGVNHEDIGQRGTLVLDDPDVAEAMCAAMNREEGITAELGDDGLTISYVWE</sequence>
<organism evidence="2 3">
    <name type="scientific">Luteimonas soli</name>
    <dbReference type="NCBI Taxonomy" id="1648966"/>
    <lineage>
        <taxon>Bacteria</taxon>
        <taxon>Pseudomonadati</taxon>
        <taxon>Pseudomonadota</taxon>
        <taxon>Gammaproteobacteria</taxon>
        <taxon>Lysobacterales</taxon>
        <taxon>Lysobacteraceae</taxon>
        <taxon>Luteimonas</taxon>
    </lineage>
</organism>
<accession>A0ABV7XI57</accession>
<dbReference type="RefSeq" id="WP_386742915.1">
    <property type="nucleotide sequence ID" value="NZ_JBHRYA010000003.1"/>
</dbReference>
<evidence type="ECO:0000259" key="1">
    <source>
        <dbReference type="Pfam" id="PF14751"/>
    </source>
</evidence>
<dbReference type="Proteomes" id="UP001595705">
    <property type="component" value="Unassembled WGS sequence"/>
</dbReference>
<protein>
    <submittedName>
        <fullName evidence="2">DUF4474 domain-containing protein</fullName>
    </submittedName>
</protein>
<dbReference type="Pfam" id="PF14751">
    <property type="entry name" value="DUF4474"/>
    <property type="match status" value="1"/>
</dbReference>
<feature type="domain" description="DUF4474" evidence="1">
    <location>
        <begin position="137"/>
        <end position="262"/>
    </location>
</feature>
<evidence type="ECO:0000313" key="2">
    <source>
        <dbReference type="EMBL" id="MFC3715816.1"/>
    </source>
</evidence>
<dbReference type="EMBL" id="JBHRYA010000003">
    <property type="protein sequence ID" value="MFC3715816.1"/>
    <property type="molecule type" value="Genomic_DNA"/>
</dbReference>
<dbReference type="InterPro" id="IPR029322">
    <property type="entry name" value="DUF4474"/>
</dbReference>
<reference evidence="3" key="1">
    <citation type="journal article" date="2019" name="Int. J. Syst. Evol. Microbiol.">
        <title>The Global Catalogue of Microorganisms (GCM) 10K type strain sequencing project: providing services to taxonomists for standard genome sequencing and annotation.</title>
        <authorList>
            <consortium name="The Broad Institute Genomics Platform"/>
            <consortium name="The Broad Institute Genome Sequencing Center for Infectious Disease"/>
            <person name="Wu L."/>
            <person name="Ma J."/>
        </authorList>
    </citation>
    <scope>NUCLEOTIDE SEQUENCE [LARGE SCALE GENOMIC DNA]</scope>
    <source>
        <strain evidence="3">KCTC 42441</strain>
    </source>
</reference>
<gene>
    <name evidence="2" type="ORF">ACFONC_06610</name>
</gene>
<comment type="caution">
    <text evidence="2">The sequence shown here is derived from an EMBL/GenBank/DDBJ whole genome shotgun (WGS) entry which is preliminary data.</text>
</comment>
<name>A0ABV7XI57_9GAMM</name>